<accession>A0A1I5V3W5</accession>
<evidence type="ECO:0000313" key="3">
    <source>
        <dbReference type="Proteomes" id="UP000199029"/>
    </source>
</evidence>
<dbReference type="STRING" id="1227077.SAMN04515668_1187"/>
<dbReference type="RefSeq" id="WP_092669912.1">
    <property type="nucleotide sequence ID" value="NZ_FOXS01000001.1"/>
</dbReference>
<dbReference type="AlphaFoldDB" id="A0A1I5V3W5"/>
<sequence>MASSFGSTFYITLALLLGLLFFMWRWFLKKPERTGMETFMVVLISLGSLSPVLFLAYLLLFRS</sequence>
<proteinExistence type="predicted"/>
<evidence type="ECO:0000313" key="2">
    <source>
        <dbReference type="EMBL" id="SFQ02254.1"/>
    </source>
</evidence>
<gene>
    <name evidence="2" type="ORF">SAMN04515668_1187</name>
</gene>
<keyword evidence="1" id="KW-1133">Transmembrane helix</keyword>
<feature type="transmembrane region" description="Helical" evidence="1">
    <location>
        <begin position="39"/>
        <end position="60"/>
    </location>
</feature>
<dbReference type="EMBL" id="FOXS01000001">
    <property type="protein sequence ID" value="SFQ02254.1"/>
    <property type="molecule type" value="Genomic_DNA"/>
</dbReference>
<dbReference type="Proteomes" id="UP000199029">
    <property type="component" value="Unassembled WGS sequence"/>
</dbReference>
<name>A0A1I5V3W5_HYMAR</name>
<keyword evidence="1" id="KW-0812">Transmembrane</keyword>
<dbReference type="OrthoDB" id="886462at2"/>
<protein>
    <submittedName>
        <fullName evidence="2">Uncharacterized protein</fullName>
    </submittedName>
</protein>
<organism evidence="2 3">
    <name type="scientific">Hymenobacter arizonensis</name>
    <name type="common">Siccationidurans arizonensis</name>
    <dbReference type="NCBI Taxonomy" id="1227077"/>
    <lineage>
        <taxon>Bacteria</taxon>
        <taxon>Pseudomonadati</taxon>
        <taxon>Bacteroidota</taxon>
        <taxon>Cytophagia</taxon>
        <taxon>Cytophagales</taxon>
        <taxon>Hymenobacteraceae</taxon>
        <taxon>Hymenobacter</taxon>
    </lineage>
</organism>
<keyword evidence="1" id="KW-0472">Membrane</keyword>
<keyword evidence="3" id="KW-1185">Reference proteome</keyword>
<evidence type="ECO:0000256" key="1">
    <source>
        <dbReference type="SAM" id="Phobius"/>
    </source>
</evidence>
<reference evidence="3" key="1">
    <citation type="submission" date="2016-10" db="EMBL/GenBank/DDBJ databases">
        <authorList>
            <person name="Varghese N."/>
            <person name="Submissions S."/>
        </authorList>
    </citation>
    <scope>NUCLEOTIDE SEQUENCE [LARGE SCALE GENOMIC DNA]</scope>
    <source>
        <strain evidence="3">OR362-8,ATCC BAA-1266,JCM 13504</strain>
    </source>
</reference>
<feature type="transmembrane region" description="Helical" evidence="1">
    <location>
        <begin position="7"/>
        <end position="27"/>
    </location>
</feature>